<dbReference type="EMBL" id="JARJCN010000021">
    <property type="protein sequence ID" value="KAJ7090748.1"/>
    <property type="molecule type" value="Genomic_DNA"/>
</dbReference>
<comment type="caution">
    <text evidence="2">The sequence shown here is derived from an EMBL/GenBank/DDBJ whole genome shotgun (WGS) entry which is preliminary data.</text>
</comment>
<protein>
    <submittedName>
        <fullName evidence="2">Uncharacterized protein</fullName>
    </submittedName>
</protein>
<evidence type="ECO:0000313" key="2">
    <source>
        <dbReference type="EMBL" id="KAJ7090748.1"/>
    </source>
</evidence>
<sequence>MQKRAYEEDVALAANQYASSSTSPSSSAPRTAKKSRYALPPERSEEPPSPPRQLARSPVSLTSLTPSSSAPPFKFAVGTHPPPPLPPRLPSLKGQRPPVPFLLPLPRRRPKPAVPAATELDAFLTNVAGADLSAHRALFVAQGFDMLMLRAVAGWRPADRVRALRELLQAGAEVLEGTGLGGLTPLQVLGLDIAIAGLRGGGYGA</sequence>
<organism evidence="2 3">
    <name type="scientific">Mycena belliarum</name>
    <dbReference type="NCBI Taxonomy" id="1033014"/>
    <lineage>
        <taxon>Eukaryota</taxon>
        <taxon>Fungi</taxon>
        <taxon>Dikarya</taxon>
        <taxon>Basidiomycota</taxon>
        <taxon>Agaricomycotina</taxon>
        <taxon>Agaricomycetes</taxon>
        <taxon>Agaricomycetidae</taxon>
        <taxon>Agaricales</taxon>
        <taxon>Marasmiineae</taxon>
        <taxon>Mycenaceae</taxon>
        <taxon>Mycena</taxon>
    </lineage>
</organism>
<feature type="compositionally biased region" description="Low complexity" evidence="1">
    <location>
        <begin position="19"/>
        <end position="30"/>
    </location>
</feature>
<reference evidence="2" key="1">
    <citation type="submission" date="2023-03" db="EMBL/GenBank/DDBJ databases">
        <title>Massive genome expansion in bonnet fungi (Mycena s.s.) driven by repeated elements and novel gene families across ecological guilds.</title>
        <authorList>
            <consortium name="Lawrence Berkeley National Laboratory"/>
            <person name="Harder C.B."/>
            <person name="Miyauchi S."/>
            <person name="Viragh M."/>
            <person name="Kuo A."/>
            <person name="Thoen E."/>
            <person name="Andreopoulos B."/>
            <person name="Lu D."/>
            <person name="Skrede I."/>
            <person name="Drula E."/>
            <person name="Henrissat B."/>
            <person name="Morin E."/>
            <person name="Kohler A."/>
            <person name="Barry K."/>
            <person name="LaButti K."/>
            <person name="Morin E."/>
            <person name="Salamov A."/>
            <person name="Lipzen A."/>
            <person name="Mereny Z."/>
            <person name="Hegedus B."/>
            <person name="Baldrian P."/>
            <person name="Stursova M."/>
            <person name="Weitz H."/>
            <person name="Taylor A."/>
            <person name="Grigoriev I.V."/>
            <person name="Nagy L.G."/>
            <person name="Martin F."/>
            <person name="Kauserud H."/>
        </authorList>
    </citation>
    <scope>NUCLEOTIDE SEQUENCE</scope>
    <source>
        <strain evidence="2">CBHHK173m</strain>
    </source>
</reference>
<feature type="region of interest" description="Disordered" evidence="1">
    <location>
        <begin position="14"/>
        <end position="94"/>
    </location>
</feature>
<evidence type="ECO:0000313" key="3">
    <source>
        <dbReference type="Proteomes" id="UP001222325"/>
    </source>
</evidence>
<dbReference type="Proteomes" id="UP001222325">
    <property type="component" value="Unassembled WGS sequence"/>
</dbReference>
<accession>A0AAD6U7B7</accession>
<feature type="compositionally biased region" description="Pro residues" evidence="1">
    <location>
        <begin position="80"/>
        <end position="89"/>
    </location>
</feature>
<proteinExistence type="predicted"/>
<feature type="compositionally biased region" description="Low complexity" evidence="1">
    <location>
        <begin position="57"/>
        <end position="72"/>
    </location>
</feature>
<dbReference type="AlphaFoldDB" id="A0AAD6U7B7"/>
<gene>
    <name evidence="2" type="ORF">B0H15DRAFT_244314</name>
</gene>
<evidence type="ECO:0000256" key="1">
    <source>
        <dbReference type="SAM" id="MobiDB-lite"/>
    </source>
</evidence>
<name>A0AAD6U7B7_9AGAR</name>
<keyword evidence="3" id="KW-1185">Reference proteome</keyword>